<dbReference type="RefSeq" id="WP_109280662.1">
    <property type="nucleotide sequence ID" value="NZ_JBFAUK010000011.1"/>
</dbReference>
<dbReference type="InterPro" id="IPR010773">
    <property type="entry name" value="Mycophage_PG1_Gp7"/>
</dbReference>
<keyword evidence="2" id="KW-1185">Reference proteome</keyword>
<evidence type="ECO:0000313" key="1">
    <source>
        <dbReference type="EMBL" id="MEV5508042.1"/>
    </source>
</evidence>
<name>A0ABV3JYU5_STRON</name>
<dbReference type="Proteomes" id="UP001552594">
    <property type="component" value="Unassembled WGS sequence"/>
</dbReference>
<reference evidence="1 2" key="1">
    <citation type="submission" date="2024-06" db="EMBL/GenBank/DDBJ databases">
        <title>The Natural Products Discovery Center: Release of the First 8490 Sequenced Strains for Exploring Actinobacteria Biosynthetic Diversity.</title>
        <authorList>
            <person name="Kalkreuter E."/>
            <person name="Kautsar S.A."/>
            <person name="Yang D."/>
            <person name="Bader C.D."/>
            <person name="Teijaro C.N."/>
            <person name="Fluegel L."/>
            <person name="Davis C.M."/>
            <person name="Simpson J.R."/>
            <person name="Lauterbach L."/>
            <person name="Steele A.D."/>
            <person name="Gui C."/>
            <person name="Meng S."/>
            <person name="Li G."/>
            <person name="Viehrig K."/>
            <person name="Ye F."/>
            <person name="Su P."/>
            <person name="Kiefer A.F."/>
            <person name="Nichols A."/>
            <person name="Cepeda A.J."/>
            <person name="Yan W."/>
            <person name="Fan B."/>
            <person name="Jiang Y."/>
            <person name="Adhikari A."/>
            <person name="Zheng C.-J."/>
            <person name="Schuster L."/>
            <person name="Cowan T.M."/>
            <person name="Smanski M.J."/>
            <person name="Chevrette M.G."/>
            <person name="De Carvalho L.P.S."/>
            <person name="Shen B."/>
        </authorList>
    </citation>
    <scope>NUCLEOTIDE SEQUENCE [LARGE SCALE GENOMIC DNA]</scope>
    <source>
        <strain evidence="1 2">NPDC052347</strain>
    </source>
</reference>
<proteinExistence type="predicted"/>
<evidence type="ECO:0000313" key="2">
    <source>
        <dbReference type="Proteomes" id="UP001552594"/>
    </source>
</evidence>
<dbReference type="Pfam" id="PF07098">
    <property type="entry name" value="DUF1360"/>
    <property type="match status" value="1"/>
</dbReference>
<sequence>MPSPEEAQDRLRKRLDEENAAYQGGGDHPLGSYAGAMGVYAAGITALGAAARLTGRTLPDPTPWDVLCWAGATHRLSRLVAKDPVTSPLRAPFTRFKGTTGPAELDEEVRGSGVRKAVGELLVCPFCTGMWIATGIAAGMVFAPRATRLATATLTALAGSDLLQFLRVRMQQAVGE</sequence>
<gene>
    <name evidence="1" type="ORF">AB0L16_16415</name>
</gene>
<protein>
    <submittedName>
        <fullName evidence="1">DUF1360 domain-containing protein</fullName>
    </submittedName>
</protein>
<dbReference type="EMBL" id="JBFAUK010000011">
    <property type="protein sequence ID" value="MEV5508042.1"/>
    <property type="molecule type" value="Genomic_DNA"/>
</dbReference>
<comment type="caution">
    <text evidence="1">The sequence shown here is derived from an EMBL/GenBank/DDBJ whole genome shotgun (WGS) entry which is preliminary data.</text>
</comment>
<accession>A0ABV3JYU5</accession>
<organism evidence="1 2">
    <name type="scientific">Streptomyces orinoci</name>
    <name type="common">Streptoverticillium orinoci</name>
    <dbReference type="NCBI Taxonomy" id="67339"/>
    <lineage>
        <taxon>Bacteria</taxon>
        <taxon>Bacillati</taxon>
        <taxon>Actinomycetota</taxon>
        <taxon>Actinomycetes</taxon>
        <taxon>Kitasatosporales</taxon>
        <taxon>Streptomycetaceae</taxon>
        <taxon>Streptomyces</taxon>
    </lineage>
</organism>